<reference evidence="11" key="2">
    <citation type="submission" date="2018-07" db="EMBL/GenBank/DDBJ databases">
        <authorList>
            <person name="Quirk P.G."/>
            <person name="Krulwich T.A."/>
        </authorList>
    </citation>
    <scope>NUCLEOTIDE SEQUENCE</scope>
</reference>
<dbReference type="EMBL" id="UFQS01000798">
    <property type="protein sequence ID" value="SSX06983.1"/>
    <property type="molecule type" value="Genomic_DNA"/>
</dbReference>
<proteinExistence type="predicted"/>
<dbReference type="Gene3D" id="4.10.280.10">
    <property type="entry name" value="Helix-loop-helix DNA-binding domain"/>
    <property type="match status" value="1"/>
</dbReference>
<keyword evidence="6" id="KW-0804">Transcription</keyword>
<feature type="compositionally biased region" description="Basic and acidic residues" evidence="8">
    <location>
        <begin position="78"/>
        <end position="89"/>
    </location>
</feature>
<evidence type="ECO:0000256" key="5">
    <source>
        <dbReference type="ARBA" id="ARBA00023015"/>
    </source>
</evidence>
<evidence type="ECO:0000313" key="11">
    <source>
        <dbReference type="EMBL" id="SSX27327.1"/>
    </source>
</evidence>
<evidence type="ECO:0000313" key="10">
    <source>
        <dbReference type="EMBL" id="SSX06983.1"/>
    </source>
</evidence>
<evidence type="ECO:0000256" key="6">
    <source>
        <dbReference type="ARBA" id="ARBA00023163"/>
    </source>
</evidence>
<gene>
    <name evidence="10" type="primary">CSON014396</name>
</gene>
<accession>A0A336KV54</accession>
<dbReference type="InterPro" id="IPR036638">
    <property type="entry name" value="HLH_DNA-bd_sf"/>
</dbReference>
<dbReference type="GO" id="GO:0061564">
    <property type="term" value="P:axon development"/>
    <property type="evidence" value="ECO:0007669"/>
    <property type="project" value="TreeGrafter"/>
</dbReference>
<dbReference type="EMBL" id="UFQT01000798">
    <property type="protein sequence ID" value="SSX27327.1"/>
    <property type="molecule type" value="Genomic_DNA"/>
</dbReference>
<dbReference type="FunFam" id="4.10.280.10:FF:000025">
    <property type="entry name" value="protein atonal homolog 7"/>
    <property type="match status" value="1"/>
</dbReference>
<evidence type="ECO:0000256" key="2">
    <source>
        <dbReference type="ARBA" id="ARBA00022473"/>
    </source>
</evidence>
<keyword evidence="2" id="KW-0217">Developmental protein</keyword>
<keyword evidence="7" id="KW-0539">Nucleus</keyword>
<evidence type="ECO:0000256" key="8">
    <source>
        <dbReference type="SAM" id="MobiDB-lite"/>
    </source>
</evidence>
<dbReference type="GO" id="GO:0000981">
    <property type="term" value="F:DNA-binding transcription factor activity, RNA polymerase II-specific"/>
    <property type="evidence" value="ECO:0007669"/>
    <property type="project" value="TreeGrafter"/>
</dbReference>
<dbReference type="GO" id="GO:0016360">
    <property type="term" value="P:sensory organ precursor cell fate determination"/>
    <property type="evidence" value="ECO:0007669"/>
    <property type="project" value="UniProtKB-ARBA"/>
</dbReference>
<feature type="compositionally biased region" description="Basic residues" evidence="8">
    <location>
        <begin position="102"/>
        <end position="115"/>
    </location>
</feature>
<evidence type="ECO:0000256" key="3">
    <source>
        <dbReference type="ARBA" id="ARBA00022782"/>
    </source>
</evidence>
<name>A0A336KV54_CULSO</name>
<keyword evidence="5" id="KW-0805">Transcription regulation</keyword>
<reference evidence="10" key="1">
    <citation type="submission" date="2018-04" db="EMBL/GenBank/DDBJ databases">
        <authorList>
            <person name="Go L.Y."/>
            <person name="Mitchell J.A."/>
        </authorList>
    </citation>
    <scope>NUCLEOTIDE SEQUENCE</scope>
    <source>
        <tissue evidence="10">Whole organism</tissue>
    </source>
</reference>
<dbReference type="AlphaFoldDB" id="A0A336KV54"/>
<dbReference type="PANTHER" id="PTHR19290:SF162">
    <property type="entry name" value="TRANSCRIPTION FACTOR ATOH7"/>
    <property type="match status" value="1"/>
</dbReference>
<dbReference type="GO" id="GO:0005634">
    <property type="term" value="C:nucleus"/>
    <property type="evidence" value="ECO:0007669"/>
    <property type="project" value="UniProtKB-SubCell"/>
</dbReference>
<protein>
    <submittedName>
        <fullName evidence="10">CSON014396 protein</fullName>
    </submittedName>
</protein>
<dbReference type="GO" id="GO:0046982">
    <property type="term" value="F:protein heterodimerization activity"/>
    <property type="evidence" value="ECO:0007669"/>
    <property type="project" value="UniProtKB-ARBA"/>
</dbReference>
<evidence type="ECO:0000259" key="9">
    <source>
        <dbReference type="PROSITE" id="PS50888"/>
    </source>
</evidence>
<dbReference type="InterPro" id="IPR050359">
    <property type="entry name" value="bHLH_transcription_factors"/>
</dbReference>
<comment type="subcellular location">
    <subcellularLocation>
        <location evidence="1">Nucleus</location>
    </subcellularLocation>
</comment>
<dbReference type="GO" id="GO:0070888">
    <property type="term" value="F:E-box binding"/>
    <property type="evidence" value="ECO:0007669"/>
    <property type="project" value="TreeGrafter"/>
</dbReference>
<feature type="region of interest" description="Disordered" evidence="8">
    <location>
        <begin position="47"/>
        <end position="115"/>
    </location>
</feature>
<dbReference type="PROSITE" id="PS50888">
    <property type="entry name" value="BHLH"/>
    <property type="match status" value="1"/>
</dbReference>
<feature type="compositionally biased region" description="Basic and acidic residues" evidence="8">
    <location>
        <begin position="51"/>
        <end position="63"/>
    </location>
</feature>
<keyword evidence="4" id="KW-0524">Neurogenesis</keyword>
<evidence type="ECO:0000256" key="1">
    <source>
        <dbReference type="ARBA" id="ARBA00004123"/>
    </source>
</evidence>
<dbReference type="SMART" id="SM00353">
    <property type="entry name" value="HLH"/>
    <property type="match status" value="1"/>
</dbReference>
<keyword evidence="3" id="KW-0221">Differentiation</keyword>
<evidence type="ECO:0000256" key="7">
    <source>
        <dbReference type="ARBA" id="ARBA00023242"/>
    </source>
</evidence>
<sequence>MNDPRIIPFISNYEQYTSSDENSIHRNYCSNPYENYSYENLTSKDSSSFYYDKESNTDSDKNKNSTTNKKQRTKKGKNKTEKRQKRDSMSKSSSSPPSPNVLRKRRLAANARERRRMNGLNMAFNKLRSVVPTLDEDQKLSKYETLQMAQTYILALCDLLESGVDERRYSLFTQKSDINENNQYC</sequence>
<dbReference type="SUPFAM" id="SSF47459">
    <property type="entry name" value="HLH, helix-loop-helix DNA-binding domain"/>
    <property type="match status" value="1"/>
</dbReference>
<dbReference type="InterPro" id="IPR011598">
    <property type="entry name" value="bHLH_dom"/>
</dbReference>
<feature type="domain" description="BHLH" evidence="9">
    <location>
        <begin position="104"/>
        <end position="156"/>
    </location>
</feature>
<evidence type="ECO:0000256" key="4">
    <source>
        <dbReference type="ARBA" id="ARBA00022902"/>
    </source>
</evidence>
<dbReference type="CDD" id="cd11430">
    <property type="entry name" value="bHLH_TS_ATOH1_like"/>
    <property type="match status" value="1"/>
</dbReference>
<organism evidence="10">
    <name type="scientific">Culicoides sonorensis</name>
    <name type="common">Biting midge</name>
    <dbReference type="NCBI Taxonomy" id="179676"/>
    <lineage>
        <taxon>Eukaryota</taxon>
        <taxon>Metazoa</taxon>
        <taxon>Ecdysozoa</taxon>
        <taxon>Arthropoda</taxon>
        <taxon>Hexapoda</taxon>
        <taxon>Insecta</taxon>
        <taxon>Pterygota</taxon>
        <taxon>Neoptera</taxon>
        <taxon>Endopterygota</taxon>
        <taxon>Diptera</taxon>
        <taxon>Nematocera</taxon>
        <taxon>Chironomoidea</taxon>
        <taxon>Ceratopogonidae</taxon>
        <taxon>Ceratopogoninae</taxon>
        <taxon>Culicoides</taxon>
        <taxon>Monoculicoides</taxon>
    </lineage>
</organism>
<dbReference type="VEuPathDB" id="VectorBase:CSON014396"/>
<dbReference type="PANTHER" id="PTHR19290">
    <property type="entry name" value="BASIC HELIX-LOOP-HELIX PROTEIN NEUROGENIN-RELATED"/>
    <property type="match status" value="1"/>
</dbReference>
<dbReference type="GO" id="GO:0045944">
    <property type="term" value="P:positive regulation of transcription by RNA polymerase II"/>
    <property type="evidence" value="ECO:0007669"/>
    <property type="project" value="TreeGrafter"/>
</dbReference>
<dbReference type="Pfam" id="PF00010">
    <property type="entry name" value="HLH"/>
    <property type="match status" value="1"/>
</dbReference>